<gene>
    <name evidence="2" type="ORF">AMST5_01432</name>
</gene>
<reference evidence="2" key="1">
    <citation type="submission" date="2023-07" db="EMBL/GenBank/DDBJ databases">
        <authorList>
            <person name="Pelsma A.J. K."/>
        </authorList>
    </citation>
    <scope>NUCLEOTIDE SEQUENCE</scope>
</reference>
<evidence type="ECO:0000313" key="2">
    <source>
        <dbReference type="EMBL" id="CAJ0861818.1"/>
    </source>
</evidence>
<evidence type="ECO:0000256" key="1">
    <source>
        <dbReference type="SAM" id="Phobius"/>
    </source>
</evidence>
<dbReference type="InterPro" id="IPR032809">
    <property type="entry name" value="Put_HupE_UreJ"/>
</dbReference>
<proteinExistence type="predicted"/>
<feature type="transmembrane region" description="Helical" evidence="1">
    <location>
        <begin position="292"/>
        <end position="311"/>
    </location>
</feature>
<feature type="transmembrane region" description="Helical" evidence="1">
    <location>
        <begin position="323"/>
        <end position="345"/>
    </location>
</feature>
<dbReference type="AlphaFoldDB" id="A0AA48M2L4"/>
<dbReference type="Pfam" id="PF13795">
    <property type="entry name" value="HupE_UreJ_2"/>
    <property type="match status" value="1"/>
</dbReference>
<name>A0AA48M2L4_9ZZZZ</name>
<organism evidence="2">
    <name type="scientific">freshwater sediment metagenome</name>
    <dbReference type="NCBI Taxonomy" id="556182"/>
    <lineage>
        <taxon>unclassified sequences</taxon>
        <taxon>metagenomes</taxon>
        <taxon>ecological metagenomes</taxon>
    </lineage>
</organism>
<keyword evidence="1" id="KW-1133">Transmembrane helix</keyword>
<keyword evidence="1" id="KW-0472">Membrane</keyword>
<keyword evidence="1" id="KW-0812">Transmembrane</keyword>
<dbReference type="EMBL" id="OY288114">
    <property type="protein sequence ID" value="CAJ0861818.1"/>
    <property type="molecule type" value="Genomic_DNA"/>
</dbReference>
<accession>A0AA48M2L4</accession>
<sequence length="379" mass="41497">MARLTIHALVAFSCALFTFGAATAVRAHTSDISSSRIVSEGDGRYRVEVGFLGTDIERIFAANKATLGDVDLTEPGVIEAMIGKFIQQRVDLRNAEGRTCPSTVLAVGEDPTNPYDQRAILRMDCSTVPGQIFYDPFPLLKAQGPRAKHLVSIGEKGDESQLTEAQKMGREPAPGQVMIYPGDEMIDLSRPLLTPWQLAPKFFAAGIEHIVTGYDHICFLIAVVLWATRAWPVIKIVTAFTISHSITLSLAALQLVDIPSRWTESAIALSIIYVAVENFFTRKVDGRWRDTFFFGFVHGFGFASGLIEMGVPQRAIAPALASFNIGVEVGQIGVVLIVVPLLLLIDRLFFQSQRNPRLVYACSAAVACAGVYWLFFPMA</sequence>
<evidence type="ECO:0008006" key="3">
    <source>
        <dbReference type="Google" id="ProtNLM"/>
    </source>
</evidence>
<protein>
    <recommendedName>
        <fullName evidence="3">HupE / UreJ protein</fullName>
    </recommendedName>
</protein>
<feature type="transmembrane region" description="Helical" evidence="1">
    <location>
        <begin position="357"/>
        <end position="376"/>
    </location>
</feature>